<proteinExistence type="predicted"/>
<dbReference type="PANTHER" id="PTHR30217">
    <property type="entry name" value="PEPTIDASE U32 FAMILY"/>
    <property type="match status" value="1"/>
</dbReference>
<evidence type="ECO:0000313" key="1">
    <source>
        <dbReference type="EMBL" id="NBI29713.1"/>
    </source>
</evidence>
<name>A0A6N9Q4L2_9BACL</name>
<keyword evidence="2" id="KW-1185">Reference proteome</keyword>
<dbReference type="RefSeq" id="WP_160646519.1">
    <property type="nucleotide sequence ID" value="NZ_SIJB01000027.1"/>
</dbReference>
<dbReference type="PANTHER" id="PTHR30217:SF7">
    <property type="entry name" value="TRNA HYDROXYLATION PROTEIN P2"/>
    <property type="match status" value="1"/>
</dbReference>
<gene>
    <name evidence="1" type="ORF">ERL59_12170</name>
</gene>
<dbReference type="Pfam" id="PF01136">
    <property type="entry name" value="Peptidase_U32"/>
    <property type="match status" value="1"/>
</dbReference>
<dbReference type="Proteomes" id="UP000448943">
    <property type="component" value="Unassembled WGS sequence"/>
</dbReference>
<dbReference type="InterPro" id="IPR051454">
    <property type="entry name" value="RNA/ubiquinone_mod_enzymes"/>
</dbReference>
<organism evidence="1 2">
    <name type="scientific">Chengkuizengella marina</name>
    <dbReference type="NCBI Taxonomy" id="2507566"/>
    <lineage>
        <taxon>Bacteria</taxon>
        <taxon>Bacillati</taxon>
        <taxon>Bacillota</taxon>
        <taxon>Bacilli</taxon>
        <taxon>Bacillales</taxon>
        <taxon>Paenibacillaceae</taxon>
        <taxon>Chengkuizengella</taxon>
    </lineage>
</organism>
<dbReference type="InterPro" id="IPR001539">
    <property type="entry name" value="Peptidase_U32"/>
</dbReference>
<dbReference type="EMBL" id="SIJB01000027">
    <property type="protein sequence ID" value="NBI29713.1"/>
    <property type="molecule type" value="Genomic_DNA"/>
</dbReference>
<accession>A0A6N9Q4L2</accession>
<dbReference type="AlphaFoldDB" id="A0A6N9Q4L2"/>
<protein>
    <submittedName>
        <fullName evidence="1">U32 family peptidase</fullName>
    </submittedName>
</protein>
<comment type="caution">
    <text evidence="1">The sequence shown here is derived from an EMBL/GenBank/DDBJ whole genome shotgun (WGS) entry which is preliminary data.</text>
</comment>
<evidence type="ECO:0000313" key="2">
    <source>
        <dbReference type="Proteomes" id="UP000448943"/>
    </source>
</evidence>
<sequence length="309" mass="35628">MRQKPELLTTAGSIEELERLIQAGADAVNIGHSEYGVRLPGNFNLEEVKLSVQIAHAKGVKIYVAVNNIFNNAQLETLPSYLKTLHDCHVDAIVFGDPAIISILKQLNITMDLHWNTEMTSTNYVTANYWGTKGATRMILARELNLEEIQEISGKLKLESQIQIHGITNIYHSKRELVKSYMGHIGKKETENFDQNRNMYLVEYERQDLKLPIFEDENGTHIMSADDICTIDVLDEVLEEPVDSVKIEGLLKSIEYNETVVRCYREAIDLYFEDPDSYKFKPEWLEKIKQVQDPNRELSYGFFFKEQVY</sequence>
<reference evidence="1 2" key="1">
    <citation type="submission" date="2019-01" db="EMBL/GenBank/DDBJ databases">
        <title>Chengkuizengella sp. nov., isolated from deep-sea sediment of East Pacific Ocean.</title>
        <authorList>
            <person name="Yang J."/>
            <person name="Lai Q."/>
            <person name="Shao Z."/>
        </authorList>
    </citation>
    <scope>NUCLEOTIDE SEQUENCE [LARGE SCALE GENOMIC DNA]</scope>
    <source>
        <strain evidence="1 2">YPA3-1-1</strain>
    </source>
</reference>
<dbReference type="OrthoDB" id="9807498at2"/>